<dbReference type="FunFam" id="1.10.246.120:FF:000004">
    <property type="entry name" value="Vacuolar sorting protein"/>
    <property type="match status" value="1"/>
</dbReference>
<dbReference type="SMART" id="SM00546">
    <property type="entry name" value="CUE"/>
    <property type="match status" value="1"/>
</dbReference>
<dbReference type="OMA" id="DVCIAKK"/>
<dbReference type="Pfam" id="PF18151">
    <property type="entry name" value="DUF5601"/>
    <property type="match status" value="1"/>
</dbReference>
<evidence type="ECO:0000313" key="6">
    <source>
        <dbReference type="Proteomes" id="UP000000591"/>
    </source>
</evidence>
<dbReference type="CDD" id="cd14369">
    <property type="entry name" value="CUE_VPS9_like"/>
    <property type="match status" value="1"/>
</dbReference>
<dbReference type="GO" id="GO:0036010">
    <property type="term" value="P:protein localization to endosome"/>
    <property type="evidence" value="ECO:0007669"/>
    <property type="project" value="EnsemblFungi"/>
</dbReference>
<dbReference type="PROSITE" id="PS51205">
    <property type="entry name" value="VPS9"/>
    <property type="match status" value="1"/>
</dbReference>
<dbReference type="Pfam" id="PF02204">
    <property type="entry name" value="VPS9"/>
    <property type="match status" value="1"/>
</dbReference>
<dbReference type="InterPro" id="IPR045046">
    <property type="entry name" value="Vps9-like"/>
</dbReference>
<dbReference type="SMART" id="SM00167">
    <property type="entry name" value="VPS9"/>
    <property type="match status" value="1"/>
</dbReference>
<dbReference type="SUPFAM" id="SSF46934">
    <property type="entry name" value="UBA-like"/>
    <property type="match status" value="1"/>
</dbReference>
<dbReference type="PANTHER" id="PTHR23101">
    <property type="entry name" value="RAB GDP/GTP EXCHANGE FACTOR"/>
    <property type="match status" value="1"/>
</dbReference>
<evidence type="ECO:0000259" key="4">
    <source>
        <dbReference type="PROSITE" id="PS51205"/>
    </source>
</evidence>
<dbReference type="eggNOG" id="KOG2319">
    <property type="taxonomic scope" value="Eukaryota"/>
</dbReference>
<dbReference type="OrthoDB" id="300289at2759"/>
<dbReference type="PANTHER" id="PTHR23101:SF25">
    <property type="entry name" value="GTPASE-ACTIVATING PROTEIN AND VPS9 DOMAIN-CONTAINING PROTEIN 1"/>
    <property type="match status" value="1"/>
</dbReference>
<dbReference type="RefSeq" id="NP_983746.1">
    <property type="nucleotide sequence ID" value="NM_209099.1"/>
</dbReference>
<dbReference type="GO" id="GO:0032511">
    <property type="term" value="P:late endosome to vacuole transport via multivesicular body sorting pathway"/>
    <property type="evidence" value="ECO:0007669"/>
    <property type="project" value="EnsemblFungi"/>
</dbReference>
<evidence type="ECO:0000256" key="2">
    <source>
        <dbReference type="SAM" id="MobiDB-lite"/>
    </source>
</evidence>
<dbReference type="GO" id="GO:0043130">
    <property type="term" value="F:ubiquitin binding"/>
    <property type="evidence" value="ECO:0007669"/>
    <property type="project" value="EnsemblFungi"/>
</dbReference>
<feature type="domain" description="VPS9" evidence="4">
    <location>
        <begin position="144"/>
        <end position="285"/>
    </location>
</feature>
<dbReference type="InterPro" id="IPR041545">
    <property type="entry name" value="DUF5601"/>
</dbReference>
<keyword evidence="6" id="KW-1185">Reference proteome</keyword>
<dbReference type="Gene3D" id="1.20.1050.80">
    <property type="entry name" value="VPS9 domain"/>
    <property type="match status" value="1"/>
</dbReference>
<evidence type="ECO:0000256" key="1">
    <source>
        <dbReference type="ARBA" id="ARBA00022786"/>
    </source>
</evidence>
<dbReference type="STRING" id="284811.Q75BB6"/>
<dbReference type="GO" id="GO:0006623">
    <property type="term" value="P:protein targeting to vacuole"/>
    <property type="evidence" value="ECO:0007669"/>
    <property type="project" value="EnsemblFungi"/>
</dbReference>
<dbReference type="FunCoup" id="Q75BB6">
    <property type="interactions" value="166"/>
</dbReference>
<proteinExistence type="predicted"/>
<dbReference type="InterPro" id="IPR041804">
    <property type="entry name" value="Vps9_CUE"/>
</dbReference>
<dbReference type="PROSITE" id="PS51140">
    <property type="entry name" value="CUE"/>
    <property type="match status" value="1"/>
</dbReference>
<dbReference type="InterPro" id="IPR009060">
    <property type="entry name" value="UBA-like_sf"/>
</dbReference>
<feature type="compositionally biased region" description="Polar residues" evidence="2">
    <location>
        <begin position="8"/>
        <end position="18"/>
    </location>
</feature>
<dbReference type="GO" id="GO:0005829">
    <property type="term" value="C:cytosol"/>
    <property type="evidence" value="ECO:0000318"/>
    <property type="project" value="GO_Central"/>
</dbReference>
<keyword evidence="1" id="KW-0833">Ubl conjugation pathway</keyword>
<dbReference type="GO" id="GO:0000011">
    <property type="term" value="P:vacuole inheritance"/>
    <property type="evidence" value="ECO:0007669"/>
    <property type="project" value="EnsemblFungi"/>
</dbReference>
<protein>
    <submittedName>
        <fullName evidence="5">ADL349Wp</fullName>
    </submittedName>
</protein>
<name>Q75BB6_EREGS</name>
<dbReference type="Gene3D" id="1.10.246.120">
    <property type="match status" value="1"/>
</dbReference>
<dbReference type="GeneID" id="4619881"/>
<dbReference type="KEGG" id="ago:AGOS_ADL349W"/>
<dbReference type="HOGENOM" id="CLU_007625_3_2_1"/>
<dbReference type="EMBL" id="AE016817">
    <property type="protein sequence ID" value="AAS51570.1"/>
    <property type="molecule type" value="Genomic_DNA"/>
</dbReference>
<dbReference type="GO" id="GO:0005085">
    <property type="term" value="F:guanyl-nucleotide exchange factor activity"/>
    <property type="evidence" value="ECO:0000318"/>
    <property type="project" value="GO_Central"/>
</dbReference>
<feature type="domain" description="CUE" evidence="3">
    <location>
        <begin position="369"/>
        <end position="412"/>
    </location>
</feature>
<evidence type="ECO:0000313" key="5">
    <source>
        <dbReference type="EMBL" id="AAS51570.1"/>
    </source>
</evidence>
<dbReference type="SUPFAM" id="SSF109993">
    <property type="entry name" value="VPS9 domain"/>
    <property type="match status" value="1"/>
</dbReference>
<dbReference type="GO" id="GO:0031267">
    <property type="term" value="F:small GTPase binding"/>
    <property type="evidence" value="ECO:0000318"/>
    <property type="project" value="GO_Central"/>
</dbReference>
<organism evidence="5 6">
    <name type="scientific">Eremothecium gossypii (strain ATCC 10895 / CBS 109.51 / FGSC 9923 / NRRL Y-1056)</name>
    <name type="common">Yeast</name>
    <name type="synonym">Ashbya gossypii</name>
    <dbReference type="NCBI Taxonomy" id="284811"/>
    <lineage>
        <taxon>Eukaryota</taxon>
        <taxon>Fungi</taxon>
        <taxon>Dikarya</taxon>
        <taxon>Ascomycota</taxon>
        <taxon>Saccharomycotina</taxon>
        <taxon>Saccharomycetes</taxon>
        <taxon>Saccharomycetales</taxon>
        <taxon>Saccharomycetaceae</taxon>
        <taxon>Eremothecium</taxon>
    </lineage>
</organism>
<sequence length="412" mass="46893">MQPDELSTCKSQEESNPSDSRELEHTEEDEDDENFYDFRLFISQLRDSRAEPILKYTKSFLQGFVSNRTMWSASEQVKLLNDYKLFVYDKYAQYEPFRSLGPTKLRNAKEGMEKLLMGKLYMRCFSPCIGLPAERLDPEHAADLEQDEQLKAKIAEYRFLAPEHLEIPDTLSPKLSRFVDLSVAELAKINQYKAPRDKIVCILNACKIIFGLLKHSRLEHGGADVFVPLLIYTVLKSDVSALASNLRYIERFRLPAFLHGESAYYLSSLQGAVGYILHLDPEKLHIPDPVAYNALYDANRLSLPAPPLEEAPRAPADYILRPLDGAASTVFSLFTDFLSPKNEKPPDADVDEIDDPTTTELIRKLEHQEHREMLQNLQGMFPDLDPGLIHDVCIATRYRMGACVDSLLSISD</sequence>
<dbReference type="Gene3D" id="1.10.8.10">
    <property type="entry name" value="DNA helicase RuvA subunit, C-terminal domain"/>
    <property type="match status" value="1"/>
</dbReference>
<reference evidence="5 6" key="1">
    <citation type="journal article" date="2004" name="Science">
        <title>The Ashbya gossypii genome as a tool for mapping the ancient Saccharomyces cerevisiae genome.</title>
        <authorList>
            <person name="Dietrich F.S."/>
            <person name="Voegeli S."/>
            <person name="Brachat S."/>
            <person name="Lerch A."/>
            <person name="Gates K."/>
            <person name="Steiner S."/>
            <person name="Mohr C."/>
            <person name="Pohlmann R."/>
            <person name="Luedi P."/>
            <person name="Choi S."/>
            <person name="Wing R.A."/>
            <person name="Flavier A."/>
            <person name="Gaffney T.D."/>
            <person name="Philippsen P."/>
        </authorList>
    </citation>
    <scope>NUCLEOTIDE SEQUENCE [LARGE SCALE GENOMIC DNA]</scope>
    <source>
        <strain evidence="6">ATCC 10895 / CBS 109.51 / FGSC 9923 / NRRL Y-1056</strain>
    </source>
</reference>
<reference evidence="6" key="2">
    <citation type="journal article" date="2013" name="G3 (Bethesda)">
        <title>Genomes of Ashbya fungi isolated from insects reveal four mating-type loci, numerous translocations, lack of transposons, and distinct gene duplications.</title>
        <authorList>
            <person name="Dietrich F.S."/>
            <person name="Voegeli S."/>
            <person name="Kuo S."/>
            <person name="Philippsen P."/>
        </authorList>
    </citation>
    <scope>GENOME REANNOTATION</scope>
    <source>
        <strain evidence="6">ATCC 10895 / CBS 109.51 / FGSC 9923 / NRRL Y-1056</strain>
    </source>
</reference>
<accession>Q75BB6</accession>
<feature type="region of interest" description="Disordered" evidence="2">
    <location>
        <begin position="1"/>
        <end position="30"/>
    </location>
</feature>
<dbReference type="GO" id="GO:0030139">
    <property type="term" value="C:endocytic vesicle"/>
    <property type="evidence" value="ECO:0000318"/>
    <property type="project" value="GO_Central"/>
</dbReference>
<dbReference type="Pfam" id="PF02845">
    <property type="entry name" value="CUE"/>
    <property type="match status" value="1"/>
</dbReference>
<dbReference type="InParanoid" id="Q75BB6"/>
<evidence type="ECO:0000259" key="3">
    <source>
        <dbReference type="PROSITE" id="PS51140"/>
    </source>
</evidence>
<dbReference type="AlphaFoldDB" id="Q75BB6"/>
<dbReference type="InterPro" id="IPR003892">
    <property type="entry name" value="CUE"/>
</dbReference>
<dbReference type="GO" id="GO:0005769">
    <property type="term" value="C:early endosome"/>
    <property type="evidence" value="ECO:0007669"/>
    <property type="project" value="EnsemblFungi"/>
</dbReference>
<dbReference type="Proteomes" id="UP000000591">
    <property type="component" value="Chromosome IV"/>
</dbReference>
<dbReference type="InterPro" id="IPR003123">
    <property type="entry name" value="VPS9"/>
</dbReference>
<gene>
    <name evidence="5" type="ORF">AGOS_ADL349W</name>
</gene>
<dbReference type="GO" id="GO:0006895">
    <property type="term" value="P:Golgi to endosome transport"/>
    <property type="evidence" value="ECO:0007669"/>
    <property type="project" value="EnsemblFungi"/>
</dbReference>
<dbReference type="InterPro" id="IPR037191">
    <property type="entry name" value="VPS9_dom_sf"/>
</dbReference>